<protein>
    <submittedName>
        <fullName evidence="1">Uncharacterized protein</fullName>
    </submittedName>
</protein>
<dbReference type="EMBL" id="KN836281">
    <property type="protein sequence ID" value="KIK32348.1"/>
    <property type="molecule type" value="Genomic_DNA"/>
</dbReference>
<accession>A0A0D0AK85</accession>
<dbReference type="AlphaFoldDB" id="A0A0D0AK85"/>
<reference evidence="2" key="2">
    <citation type="submission" date="2015-01" db="EMBL/GenBank/DDBJ databases">
        <title>Evolutionary Origins and Diversification of the Mycorrhizal Mutualists.</title>
        <authorList>
            <consortium name="DOE Joint Genome Institute"/>
            <consortium name="Mycorrhizal Genomics Consortium"/>
            <person name="Kohler A."/>
            <person name="Kuo A."/>
            <person name="Nagy L.G."/>
            <person name="Floudas D."/>
            <person name="Copeland A."/>
            <person name="Barry K.W."/>
            <person name="Cichocki N."/>
            <person name="Veneault-Fourrey C."/>
            <person name="LaButti K."/>
            <person name="Lindquist E.A."/>
            <person name="Lipzen A."/>
            <person name="Lundell T."/>
            <person name="Morin E."/>
            <person name="Murat C."/>
            <person name="Riley R."/>
            <person name="Ohm R."/>
            <person name="Sun H."/>
            <person name="Tunlid A."/>
            <person name="Henrissat B."/>
            <person name="Grigoriev I.V."/>
            <person name="Hibbett D.S."/>
            <person name="Martin F."/>
        </authorList>
    </citation>
    <scope>NUCLEOTIDE SEQUENCE [LARGE SCALE GENOMIC DNA]</scope>
    <source>
        <strain evidence="2">UH-Slu-Lm8-n1</strain>
    </source>
</reference>
<dbReference type="HOGENOM" id="CLU_211262_0_0_1"/>
<keyword evidence="2" id="KW-1185">Reference proteome</keyword>
<sequence length="52" mass="5893">MRLRSQMTSFSEFVAATYSASVDDNATMFCFLDPQAIGIPASDTTWPEIEWR</sequence>
<evidence type="ECO:0000313" key="1">
    <source>
        <dbReference type="EMBL" id="KIK32348.1"/>
    </source>
</evidence>
<organism evidence="1 2">
    <name type="scientific">Suillus luteus UH-Slu-Lm8-n1</name>
    <dbReference type="NCBI Taxonomy" id="930992"/>
    <lineage>
        <taxon>Eukaryota</taxon>
        <taxon>Fungi</taxon>
        <taxon>Dikarya</taxon>
        <taxon>Basidiomycota</taxon>
        <taxon>Agaricomycotina</taxon>
        <taxon>Agaricomycetes</taxon>
        <taxon>Agaricomycetidae</taxon>
        <taxon>Boletales</taxon>
        <taxon>Suillineae</taxon>
        <taxon>Suillaceae</taxon>
        <taxon>Suillus</taxon>
    </lineage>
</organism>
<name>A0A0D0AK85_9AGAM</name>
<proteinExistence type="predicted"/>
<gene>
    <name evidence="1" type="ORF">CY34DRAFT_101687</name>
</gene>
<reference evidence="1 2" key="1">
    <citation type="submission" date="2014-04" db="EMBL/GenBank/DDBJ databases">
        <authorList>
            <consortium name="DOE Joint Genome Institute"/>
            <person name="Kuo A."/>
            <person name="Ruytinx J."/>
            <person name="Rineau F."/>
            <person name="Colpaert J."/>
            <person name="Kohler A."/>
            <person name="Nagy L.G."/>
            <person name="Floudas D."/>
            <person name="Copeland A."/>
            <person name="Barry K.W."/>
            <person name="Cichocki N."/>
            <person name="Veneault-Fourrey C."/>
            <person name="LaButti K."/>
            <person name="Lindquist E.A."/>
            <person name="Lipzen A."/>
            <person name="Lundell T."/>
            <person name="Morin E."/>
            <person name="Murat C."/>
            <person name="Sun H."/>
            <person name="Tunlid A."/>
            <person name="Henrissat B."/>
            <person name="Grigoriev I.V."/>
            <person name="Hibbett D.S."/>
            <person name="Martin F."/>
            <person name="Nordberg H.P."/>
            <person name="Cantor M.N."/>
            <person name="Hua S.X."/>
        </authorList>
    </citation>
    <scope>NUCLEOTIDE SEQUENCE [LARGE SCALE GENOMIC DNA]</scope>
    <source>
        <strain evidence="1 2">UH-Slu-Lm8-n1</strain>
    </source>
</reference>
<evidence type="ECO:0000313" key="2">
    <source>
        <dbReference type="Proteomes" id="UP000054485"/>
    </source>
</evidence>
<dbReference type="InParanoid" id="A0A0D0AK85"/>
<dbReference type="Proteomes" id="UP000054485">
    <property type="component" value="Unassembled WGS sequence"/>
</dbReference>